<sequence length="193" mass="22783">MEYLSRTFKCMSELPDFNFYPMCKQLELTHLIFDDDLMMFCKGERNSVNRIMKTLTHFSSTSGLVASMEKSNLFLVGVEDSTKEQLLMVTGFSQGTFPISFWGLIFILPYNILKEVDQKCRDFLWGGFEEQRKVSLIAWDKICRPKKCGDLNIKAYKEWNKAYVGKLRWQVIEKKDTLWVKWVYREGLYEEGD</sequence>
<evidence type="ECO:0000313" key="1">
    <source>
        <dbReference type="Proteomes" id="UP000790787"/>
    </source>
</evidence>
<keyword evidence="1" id="KW-1185">Reference proteome</keyword>
<dbReference type="RefSeq" id="XP_075093712.1">
    <property type="nucleotide sequence ID" value="XM_075237611.1"/>
</dbReference>
<protein>
    <submittedName>
        <fullName evidence="2">Uncharacterized protein LOC142173026</fullName>
    </submittedName>
</protein>
<dbReference type="Proteomes" id="UP000790787">
    <property type="component" value="Chromosome 18"/>
</dbReference>
<evidence type="ECO:0000313" key="2">
    <source>
        <dbReference type="RefSeq" id="XP_075093712.1"/>
    </source>
</evidence>
<accession>A0AC58T8Z7</accession>
<organism evidence="1 2">
    <name type="scientific">Nicotiana tabacum</name>
    <name type="common">Common tobacco</name>
    <dbReference type="NCBI Taxonomy" id="4097"/>
    <lineage>
        <taxon>Eukaryota</taxon>
        <taxon>Viridiplantae</taxon>
        <taxon>Streptophyta</taxon>
        <taxon>Embryophyta</taxon>
        <taxon>Tracheophyta</taxon>
        <taxon>Spermatophyta</taxon>
        <taxon>Magnoliopsida</taxon>
        <taxon>eudicotyledons</taxon>
        <taxon>Gunneridae</taxon>
        <taxon>Pentapetalae</taxon>
        <taxon>asterids</taxon>
        <taxon>lamiids</taxon>
        <taxon>Solanales</taxon>
        <taxon>Solanaceae</taxon>
        <taxon>Nicotianoideae</taxon>
        <taxon>Nicotianeae</taxon>
        <taxon>Nicotiana</taxon>
    </lineage>
</organism>
<proteinExistence type="predicted"/>
<gene>
    <name evidence="2" type="primary">LOC142173026</name>
</gene>
<reference evidence="1" key="1">
    <citation type="journal article" date="2014" name="Nat. Commun.">
        <title>The tobacco genome sequence and its comparison with those of tomato and potato.</title>
        <authorList>
            <person name="Sierro N."/>
            <person name="Battey J.N."/>
            <person name="Ouadi S."/>
            <person name="Bakaher N."/>
            <person name="Bovet L."/>
            <person name="Willig A."/>
            <person name="Goepfert S."/>
            <person name="Peitsch M.C."/>
            <person name="Ivanov N.V."/>
        </authorList>
    </citation>
    <scope>NUCLEOTIDE SEQUENCE [LARGE SCALE GENOMIC DNA]</scope>
</reference>
<reference evidence="2" key="2">
    <citation type="submission" date="2025-08" db="UniProtKB">
        <authorList>
            <consortium name="RefSeq"/>
        </authorList>
    </citation>
    <scope>IDENTIFICATION</scope>
    <source>
        <tissue evidence="2">Leaf</tissue>
    </source>
</reference>
<name>A0AC58T8Z7_TOBAC</name>